<dbReference type="PROSITE" id="PS51257">
    <property type="entry name" value="PROKAR_LIPOPROTEIN"/>
    <property type="match status" value="1"/>
</dbReference>
<dbReference type="RefSeq" id="WP_406697795.1">
    <property type="nucleotide sequence ID" value="NZ_CP155447.1"/>
</dbReference>
<protein>
    <submittedName>
        <fullName evidence="2">Uncharacterized protein</fullName>
    </submittedName>
</protein>
<proteinExistence type="predicted"/>
<gene>
    <name evidence="2" type="ORF">V5E97_02910</name>
</gene>
<feature type="chain" id="PRO_5043459125" evidence="1">
    <location>
        <begin position="20"/>
        <end position="288"/>
    </location>
</feature>
<feature type="signal peptide" evidence="1">
    <location>
        <begin position="1"/>
        <end position="19"/>
    </location>
</feature>
<reference evidence="2" key="1">
    <citation type="submission" date="2024-05" db="EMBL/GenBank/DDBJ databases">
        <title>Planctomycetes of the genus Singulisphaera possess chitinolytic capabilities.</title>
        <authorList>
            <person name="Ivanova A."/>
        </authorList>
    </citation>
    <scope>NUCLEOTIDE SEQUENCE</scope>
    <source>
        <strain evidence="2">Ch08T</strain>
    </source>
</reference>
<accession>A0AAU7CHP8</accession>
<organism evidence="2">
    <name type="scientific">Singulisphaera sp. Ch08</name>
    <dbReference type="NCBI Taxonomy" id="3120278"/>
    <lineage>
        <taxon>Bacteria</taxon>
        <taxon>Pseudomonadati</taxon>
        <taxon>Planctomycetota</taxon>
        <taxon>Planctomycetia</taxon>
        <taxon>Isosphaerales</taxon>
        <taxon>Isosphaeraceae</taxon>
        <taxon>Singulisphaera</taxon>
    </lineage>
</organism>
<evidence type="ECO:0000256" key="1">
    <source>
        <dbReference type="SAM" id="SignalP"/>
    </source>
</evidence>
<name>A0AAU7CHP8_9BACT</name>
<keyword evidence="1" id="KW-0732">Signal</keyword>
<dbReference type="EMBL" id="CP155447">
    <property type="protein sequence ID" value="XBH04988.1"/>
    <property type="molecule type" value="Genomic_DNA"/>
</dbReference>
<evidence type="ECO:0000313" key="2">
    <source>
        <dbReference type="EMBL" id="XBH04988.1"/>
    </source>
</evidence>
<sequence>MICVRATLALLAVVCAALASTGCCSRAYQGPRPVLALAAPRDRNQNARPVETFTIVFSTFIPSNYVLGPGLHPQSFCGLVPPKRLAFAGDDRGFDVDSTCYRARQVVTIIPEEDDDPDGLLEGAKQNLGGLSESFVASQALADGRIDDRDRDGVLGDGEFKQGESAAVADGMLIDDPVRLGPHTVYVRLRTARTGGPRNRLVIGAPSIDWDFGITIDTSGPEPTYEVVGAWDGYPAAELYINRQPVFRSTPGNRPGSFVDLLKLLPGYADTRFVTRGTLNGKRGARIW</sequence>
<dbReference type="AlphaFoldDB" id="A0AAU7CHP8"/>